<evidence type="ECO:0000259" key="4">
    <source>
        <dbReference type="Pfam" id="PF25390"/>
    </source>
</evidence>
<evidence type="ECO:0000256" key="1">
    <source>
        <dbReference type="ARBA" id="ARBA00022737"/>
    </source>
</evidence>
<dbReference type="PROSITE" id="PS00626">
    <property type="entry name" value="RCC1_2"/>
    <property type="match status" value="3"/>
</dbReference>
<feature type="domain" description="RCC1-like" evidence="4">
    <location>
        <begin position="139"/>
        <end position="364"/>
    </location>
</feature>
<feature type="region of interest" description="Disordered" evidence="3">
    <location>
        <begin position="440"/>
        <end position="560"/>
    </location>
</feature>
<dbReference type="Proteomes" id="UP001378592">
    <property type="component" value="Unassembled WGS sequence"/>
</dbReference>
<dbReference type="PANTHER" id="PTHR45622">
    <property type="entry name" value="UBIQUITIN-PROTEIN LIGASE E3A-RELATED"/>
    <property type="match status" value="1"/>
</dbReference>
<dbReference type="InterPro" id="IPR058923">
    <property type="entry name" value="RCC1-like_dom"/>
</dbReference>
<feature type="repeat" description="RCC1" evidence="2">
    <location>
        <begin position="55"/>
        <end position="106"/>
    </location>
</feature>
<proteinExistence type="predicted"/>
<dbReference type="PRINTS" id="PR00633">
    <property type="entry name" value="RCCNDNSATION"/>
</dbReference>
<organism evidence="5 6">
    <name type="scientific">Gryllus longicercus</name>
    <dbReference type="NCBI Taxonomy" id="2509291"/>
    <lineage>
        <taxon>Eukaryota</taxon>
        <taxon>Metazoa</taxon>
        <taxon>Ecdysozoa</taxon>
        <taxon>Arthropoda</taxon>
        <taxon>Hexapoda</taxon>
        <taxon>Insecta</taxon>
        <taxon>Pterygota</taxon>
        <taxon>Neoptera</taxon>
        <taxon>Polyneoptera</taxon>
        <taxon>Orthoptera</taxon>
        <taxon>Ensifera</taxon>
        <taxon>Gryllidea</taxon>
        <taxon>Grylloidea</taxon>
        <taxon>Gryllidae</taxon>
        <taxon>Gryllinae</taxon>
        <taxon>Gryllus</taxon>
    </lineage>
</organism>
<gene>
    <name evidence="5" type="ORF">R5R35_008945</name>
</gene>
<evidence type="ECO:0000313" key="6">
    <source>
        <dbReference type="Proteomes" id="UP001378592"/>
    </source>
</evidence>
<reference evidence="5 6" key="1">
    <citation type="submission" date="2024-03" db="EMBL/GenBank/DDBJ databases">
        <title>The genome assembly and annotation of the cricket Gryllus longicercus Weissman &amp; Gray.</title>
        <authorList>
            <person name="Szrajer S."/>
            <person name="Gray D."/>
            <person name="Ylla G."/>
        </authorList>
    </citation>
    <scope>NUCLEOTIDE SEQUENCE [LARGE SCALE GENOMIC DNA]</scope>
    <source>
        <strain evidence="5">DAG 2021-001</strain>
        <tissue evidence="5">Whole body minus gut</tissue>
    </source>
</reference>
<feature type="repeat" description="RCC1" evidence="2">
    <location>
        <begin position="210"/>
        <end position="260"/>
    </location>
</feature>
<dbReference type="InterPro" id="IPR000408">
    <property type="entry name" value="Reg_chr_condens"/>
</dbReference>
<dbReference type="Pfam" id="PF00415">
    <property type="entry name" value="RCC1"/>
    <property type="match status" value="1"/>
</dbReference>
<dbReference type="InterPro" id="IPR009091">
    <property type="entry name" value="RCC1/BLIP-II"/>
</dbReference>
<dbReference type="AlphaFoldDB" id="A0AAN9VZW2"/>
<dbReference type="PANTHER" id="PTHR45622:SF70">
    <property type="entry name" value="SECRETION-REGULATING GUANINE NUCLEOTIDE EXCHANGE FACTOR"/>
    <property type="match status" value="1"/>
</dbReference>
<protein>
    <recommendedName>
        <fullName evidence="4">RCC1-like domain-containing protein</fullName>
    </recommendedName>
</protein>
<name>A0AAN9VZW2_9ORTH</name>
<feature type="compositionally biased region" description="Low complexity" evidence="3">
    <location>
        <begin position="515"/>
        <end position="524"/>
    </location>
</feature>
<keyword evidence="1" id="KW-0677">Repeat</keyword>
<accession>A0AAN9VZW2</accession>
<comment type="caution">
    <text evidence="5">The sequence shown here is derived from an EMBL/GenBank/DDBJ whole genome shotgun (WGS) entry which is preliminary data.</text>
</comment>
<keyword evidence="6" id="KW-1185">Reference proteome</keyword>
<evidence type="ECO:0000256" key="2">
    <source>
        <dbReference type="PROSITE-ProRule" id="PRU00235"/>
    </source>
</evidence>
<feature type="compositionally biased region" description="Acidic residues" evidence="3">
    <location>
        <begin position="459"/>
        <end position="493"/>
    </location>
</feature>
<dbReference type="EMBL" id="JAZDUA010000147">
    <property type="protein sequence ID" value="KAK7866418.1"/>
    <property type="molecule type" value="Genomic_DNA"/>
</dbReference>
<feature type="compositionally biased region" description="Polar residues" evidence="3">
    <location>
        <begin position="537"/>
        <end position="546"/>
    </location>
</feature>
<dbReference type="GO" id="GO:0005737">
    <property type="term" value="C:cytoplasm"/>
    <property type="evidence" value="ECO:0007669"/>
    <property type="project" value="TreeGrafter"/>
</dbReference>
<dbReference type="Pfam" id="PF25390">
    <property type="entry name" value="WD40_RLD"/>
    <property type="match status" value="1"/>
</dbReference>
<dbReference type="Gene3D" id="2.130.10.30">
    <property type="entry name" value="Regulator of chromosome condensation 1/beta-lactamase-inhibitor protein II"/>
    <property type="match status" value="1"/>
</dbReference>
<dbReference type="InterPro" id="IPR051709">
    <property type="entry name" value="Ub-ligase/GTPase-reg"/>
</dbReference>
<feature type="repeat" description="RCC1" evidence="2">
    <location>
        <begin position="159"/>
        <end position="209"/>
    </location>
</feature>
<feature type="repeat" description="RCC1" evidence="2">
    <location>
        <begin position="314"/>
        <end position="367"/>
    </location>
</feature>
<dbReference type="PROSITE" id="PS50012">
    <property type="entry name" value="RCC1_3"/>
    <property type="match status" value="7"/>
</dbReference>
<feature type="repeat" description="RCC1" evidence="2">
    <location>
        <begin position="13"/>
        <end position="54"/>
    </location>
</feature>
<sequence>MAGNEEVDIPGTGAVFTFGRSRFADNVPSHFFIRNDPVIEIACGDEHTAVVCQKGRVFMFGNNDYGQLGLGHRNVVTKPSCVKSLKPEKATHVACGRAHTIVGTESGQVWAWGSNSDGQLGVGDCIDRAVPTQLLDYAGDAVRQLSAGCLHSAALTESGRVFVWGSNADGQLGLDNAHETVPFPQQLPFSHQVVHISCGYYHTAMVTAEGELYTCGEGEHGKLGLPDSVAGASSPSRVLLGEPLAAVACGGTHTLALARSGKVFAFGNNSHGQLGLGSEVNQSILPTPVDSLADYNVASVSCGENHSTFITEEGDLYVCGEGRYGKLCNDDIEEKTITIPSRAQRFVDYKVQKAACGGCHSMILAHLFEEKSERQRDHSQTLSPLFMDEERKYSRMSQLSPAVVVNNNSAQSECGDETSTRVERGSIQSIDMNGNEDALSATAADQDSLSNETERLDNDFQEDMKDDDEIEEMLADKDDNEEDEKDNDDVAVEPEEKKQGRVARFFSAFRRKKPASASAASAASGTVEAEADEAKSRSQSGQSNIRDATGEKKSKACILL</sequence>
<feature type="repeat" description="RCC1" evidence="2">
    <location>
        <begin position="107"/>
        <end position="158"/>
    </location>
</feature>
<evidence type="ECO:0000256" key="3">
    <source>
        <dbReference type="SAM" id="MobiDB-lite"/>
    </source>
</evidence>
<dbReference type="SUPFAM" id="SSF50985">
    <property type="entry name" value="RCC1/BLIP-II"/>
    <property type="match status" value="1"/>
</dbReference>
<evidence type="ECO:0000313" key="5">
    <source>
        <dbReference type="EMBL" id="KAK7866418.1"/>
    </source>
</evidence>
<feature type="repeat" description="RCC1" evidence="2">
    <location>
        <begin position="261"/>
        <end position="313"/>
    </location>
</feature>